<gene>
    <name evidence="1" type="ORF">Q664_17880</name>
</gene>
<comment type="caution">
    <text evidence="1">The sequence shown here is derived from an EMBL/GenBank/DDBJ whole genome shotgun (WGS) entry which is preliminary data.</text>
</comment>
<accession>A0A084SUM9</accession>
<organism evidence="1 2">
    <name type="scientific">Archangium violaceum Cb vi76</name>
    <dbReference type="NCBI Taxonomy" id="1406225"/>
    <lineage>
        <taxon>Bacteria</taxon>
        <taxon>Pseudomonadati</taxon>
        <taxon>Myxococcota</taxon>
        <taxon>Myxococcia</taxon>
        <taxon>Myxococcales</taxon>
        <taxon>Cystobacterineae</taxon>
        <taxon>Archangiaceae</taxon>
        <taxon>Archangium</taxon>
    </lineage>
</organism>
<evidence type="ECO:0000313" key="2">
    <source>
        <dbReference type="Proteomes" id="UP000028547"/>
    </source>
</evidence>
<reference evidence="1 2" key="1">
    <citation type="submission" date="2014-07" db="EMBL/GenBank/DDBJ databases">
        <title>Draft Genome Sequence of Gephyronic Acid Producer, Cystobacter violaceus Strain Cb vi76.</title>
        <authorList>
            <person name="Stevens D.C."/>
            <person name="Young J."/>
            <person name="Carmichael R."/>
            <person name="Tan J."/>
            <person name="Taylor R.E."/>
        </authorList>
    </citation>
    <scope>NUCLEOTIDE SEQUENCE [LARGE SCALE GENOMIC DNA]</scope>
    <source>
        <strain evidence="1 2">Cb vi76</strain>
    </source>
</reference>
<dbReference type="RefSeq" id="WP_043396174.1">
    <property type="nucleotide sequence ID" value="NZ_JPMI01000109.1"/>
</dbReference>
<protein>
    <submittedName>
        <fullName evidence="1">Uncharacterized protein</fullName>
    </submittedName>
</protein>
<evidence type="ECO:0000313" key="1">
    <source>
        <dbReference type="EMBL" id="KFA92164.1"/>
    </source>
</evidence>
<name>A0A084SUM9_9BACT</name>
<dbReference type="AlphaFoldDB" id="A0A084SUM9"/>
<proteinExistence type="predicted"/>
<dbReference type="Proteomes" id="UP000028547">
    <property type="component" value="Unassembled WGS sequence"/>
</dbReference>
<sequence>MTESPSARLLAMFHEAGIPFDSVDDAWRRSEHLSPLLGWLTASFPDEEAFRTCSEWLRLCASRIDGGEPAAALFAQARGNAPRQAHVAAGKLVDLRNECILARRPAAAAFADAANHLCEAWAAVTTHEEDGETEPWGRAKAAAVAMVTAWLYQQELKEEDKQARLLARIELTRLLREARAAVGPAPS</sequence>
<dbReference type="EMBL" id="JPMI01000109">
    <property type="protein sequence ID" value="KFA92164.1"/>
    <property type="molecule type" value="Genomic_DNA"/>
</dbReference>